<feature type="transmembrane region" description="Helical" evidence="9">
    <location>
        <begin position="405"/>
        <end position="428"/>
    </location>
</feature>
<feature type="transmembrane region" description="Helical" evidence="9">
    <location>
        <begin position="278"/>
        <end position="300"/>
    </location>
</feature>
<dbReference type="InterPro" id="IPR004685">
    <property type="entry name" value="Brnchd-chn_aa_trnsp_Livcs"/>
</dbReference>
<dbReference type="GO" id="GO:0015820">
    <property type="term" value="P:L-leucine transport"/>
    <property type="evidence" value="ECO:0007669"/>
    <property type="project" value="TreeGrafter"/>
</dbReference>
<organism evidence="12">
    <name type="scientific">Campylobacter fetus</name>
    <dbReference type="NCBI Taxonomy" id="196"/>
    <lineage>
        <taxon>Bacteria</taxon>
        <taxon>Pseudomonadati</taxon>
        <taxon>Campylobacterota</taxon>
        <taxon>Epsilonproteobacteria</taxon>
        <taxon>Campylobacterales</taxon>
        <taxon>Campylobacteraceae</taxon>
        <taxon>Campylobacter</taxon>
    </lineage>
</organism>
<dbReference type="GO" id="GO:0015188">
    <property type="term" value="F:L-isoleucine transmembrane transporter activity"/>
    <property type="evidence" value="ECO:0007669"/>
    <property type="project" value="TreeGrafter"/>
</dbReference>
<feature type="transmembrane region" description="Helical" evidence="9">
    <location>
        <begin position="312"/>
        <end position="331"/>
    </location>
</feature>
<comment type="similarity">
    <text evidence="2">Belongs to the branched chain amino acid transporter family.</text>
</comment>
<dbReference type="GO" id="GO:0005886">
    <property type="term" value="C:plasma membrane"/>
    <property type="evidence" value="ECO:0007669"/>
    <property type="project" value="UniProtKB-SubCell"/>
</dbReference>
<evidence type="ECO:0000256" key="2">
    <source>
        <dbReference type="ARBA" id="ARBA00008540"/>
    </source>
</evidence>
<sequence length="434" mass="47472">MKKNLLKSDFLIISLMLFSMFFGAGNFIFPPMVGKEAGENLYEAIAFFCLTAVALPVLGIAAVAKSGTLDALVKRVDRLFAPIFTISVYIIIGPLLAIPRAANMPYEVSLSPSFGDSLLFVYTAVYFIINYIICINKSTMIDTIGKWLAPIMLVLIFALFMASIINPLGELGEASGKYAISPMSSGFLDGYQTMDAMAALVFGIVVIQAMKSIGIKDNKRLANSVISSGILAGVILMSIYIILSYIGASSASRFPEAVNGANVLSLVTHYLFGFYGKFILGSIFLLACLTTTVGLIGSASEYFSSIVPKLSYKFWVFIWSFTSFCMANIGLNDILNYSIPILTTFYPVSIVLILLALINNIINSSKLIYRSCVYLTLIISLAYSLEQIGIKLPVIVNIFKNIPFYDIGLGWVIPGIICFCVSYIIFILRKRGSF</sequence>
<dbReference type="GO" id="GO:0015190">
    <property type="term" value="F:L-leucine transmembrane transporter activity"/>
    <property type="evidence" value="ECO:0007669"/>
    <property type="project" value="TreeGrafter"/>
</dbReference>
<accession>A0A5L8JDP9</accession>
<feature type="transmembrane region" description="Helical" evidence="9">
    <location>
        <begin position="221"/>
        <end position="246"/>
    </location>
</feature>
<evidence type="ECO:0000256" key="1">
    <source>
        <dbReference type="ARBA" id="ARBA00004651"/>
    </source>
</evidence>
<feature type="transmembrane region" description="Helical" evidence="9">
    <location>
        <begin position="191"/>
        <end position="209"/>
    </location>
</feature>
<evidence type="ECO:0000256" key="4">
    <source>
        <dbReference type="ARBA" id="ARBA00022475"/>
    </source>
</evidence>
<evidence type="ECO:0000313" key="10">
    <source>
        <dbReference type="EMBL" id="EAI5407106.1"/>
    </source>
</evidence>
<keyword evidence="5 9" id="KW-0812">Transmembrane</keyword>
<reference evidence="12 13" key="1">
    <citation type="submission" date="2018-05" db="EMBL/GenBank/DDBJ databases">
        <authorList>
            <consortium name="PulseNet: The National Subtyping Network for Foodborne Disease Surveillance"/>
            <person name="Tarr C.L."/>
            <person name="Trees E."/>
            <person name="Katz L.S."/>
            <person name="Carleton-Romer H.A."/>
            <person name="Stroika S."/>
            <person name="Kucerova Z."/>
            <person name="Roache K.F."/>
            <person name="Sabol A.L."/>
            <person name="Besser J."/>
            <person name="Gerner-Smidt P."/>
        </authorList>
    </citation>
    <scope>NUCLEOTIDE SEQUENCE</scope>
    <source>
        <strain evidence="11">2014D-0197</strain>
        <strain evidence="10 13">2016D-0221</strain>
        <strain evidence="12">D4313</strain>
    </source>
</reference>
<evidence type="ECO:0000256" key="6">
    <source>
        <dbReference type="ARBA" id="ARBA00022970"/>
    </source>
</evidence>
<evidence type="ECO:0000313" key="12">
    <source>
        <dbReference type="EMBL" id="EAK0467893.1"/>
    </source>
</evidence>
<keyword evidence="7 9" id="KW-1133">Transmembrane helix</keyword>
<feature type="transmembrane region" description="Helical" evidence="9">
    <location>
        <begin position="367"/>
        <end position="385"/>
    </location>
</feature>
<keyword evidence="4" id="KW-1003">Cell membrane</keyword>
<evidence type="ECO:0000256" key="9">
    <source>
        <dbReference type="SAM" id="Phobius"/>
    </source>
</evidence>
<dbReference type="PANTHER" id="PTHR30588">
    <property type="entry name" value="BRANCHED-CHAIN AMINO ACID TRANSPORT SYSTEM 2 CARRIER PROTEIN"/>
    <property type="match status" value="1"/>
</dbReference>
<comment type="caution">
    <text evidence="12">The sequence shown here is derived from an EMBL/GenBank/DDBJ whole genome shotgun (WGS) entry which is preliminary data.</text>
</comment>
<feature type="transmembrane region" description="Helical" evidence="9">
    <location>
        <begin position="41"/>
        <end position="64"/>
    </location>
</feature>
<evidence type="ECO:0000256" key="7">
    <source>
        <dbReference type="ARBA" id="ARBA00022989"/>
    </source>
</evidence>
<dbReference type="RefSeq" id="WP_111738209.1">
    <property type="nucleotide sequence ID" value="NZ_AABUZP020000005.1"/>
</dbReference>
<comment type="subcellular location">
    <subcellularLocation>
        <location evidence="1">Cell membrane</location>
        <topology evidence="1">Multi-pass membrane protein</topology>
    </subcellularLocation>
</comment>
<keyword evidence="6" id="KW-0029">Amino-acid transport</keyword>
<evidence type="ECO:0000313" key="11">
    <source>
        <dbReference type="EMBL" id="EAK0452331.1"/>
    </source>
</evidence>
<dbReference type="Proteomes" id="UP000557842">
    <property type="component" value="Unassembled WGS sequence"/>
</dbReference>
<dbReference type="PANTHER" id="PTHR30588:SF7">
    <property type="entry name" value="BRANCHED-CHAIN AMINO ACID CARRIER PROTEIN SAOUHSC_01411-RELATED"/>
    <property type="match status" value="1"/>
</dbReference>
<dbReference type="EMBL" id="AABQDW010000001">
    <property type="protein sequence ID" value="EAI5407106.1"/>
    <property type="molecule type" value="Genomic_DNA"/>
</dbReference>
<feature type="transmembrane region" description="Helical" evidence="9">
    <location>
        <begin position="12"/>
        <end position="29"/>
    </location>
</feature>
<dbReference type="GO" id="GO:0015818">
    <property type="term" value="P:isoleucine transport"/>
    <property type="evidence" value="ECO:0007669"/>
    <property type="project" value="TreeGrafter"/>
</dbReference>
<feature type="transmembrane region" description="Helical" evidence="9">
    <location>
        <begin position="76"/>
        <end position="98"/>
    </location>
</feature>
<dbReference type="EMBL" id="AACCXK010000002">
    <property type="protein sequence ID" value="EAK0452331.1"/>
    <property type="molecule type" value="Genomic_DNA"/>
</dbReference>
<gene>
    <name evidence="12" type="primary">brnQ</name>
    <name evidence="11" type="ORF">AAH17_01460</name>
    <name evidence="12" type="ORF">AAH24_00695</name>
    <name evidence="10" type="ORF">BVH53_00050</name>
</gene>
<feature type="transmembrane region" description="Helical" evidence="9">
    <location>
        <begin position="337"/>
        <end position="358"/>
    </location>
</feature>
<dbReference type="Pfam" id="PF05525">
    <property type="entry name" value="Branch_AA_trans"/>
    <property type="match status" value="1"/>
</dbReference>
<proteinExistence type="inferred from homology"/>
<keyword evidence="8 9" id="KW-0472">Membrane</keyword>
<keyword evidence="3" id="KW-0813">Transport</keyword>
<protein>
    <submittedName>
        <fullName evidence="12">Branched-chain amino acid transport system II carrier protein</fullName>
    </submittedName>
</protein>
<feature type="transmembrane region" description="Helical" evidence="9">
    <location>
        <begin position="118"/>
        <end position="135"/>
    </location>
</feature>
<feature type="transmembrane region" description="Helical" evidence="9">
    <location>
        <begin position="147"/>
        <end position="165"/>
    </location>
</feature>
<name>A0A5L8JDP9_CAMFE</name>
<evidence type="ECO:0000313" key="13">
    <source>
        <dbReference type="Proteomes" id="UP000557842"/>
    </source>
</evidence>
<evidence type="ECO:0000256" key="5">
    <source>
        <dbReference type="ARBA" id="ARBA00022692"/>
    </source>
</evidence>
<dbReference type="NCBIfam" id="TIGR00796">
    <property type="entry name" value="livcs"/>
    <property type="match status" value="1"/>
</dbReference>
<dbReference type="GO" id="GO:0005304">
    <property type="term" value="F:L-valine transmembrane transporter activity"/>
    <property type="evidence" value="ECO:0007669"/>
    <property type="project" value="TreeGrafter"/>
</dbReference>
<evidence type="ECO:0000256" key="3">
    <source>
        <dbReference type="ARBA" id="ARBA00022448"/>
    </source>
</evidence>
<dbReference type="AlphaFoldDB" id="A0A5L8JDP9"/>
<evidence type="ECO:0000256" key="8">
    <source>
        <dbReference type="ARBA" id="ARBA00023136"/>
    </source>
</evidence>
<dbReference type="EMBL" id="AACCXM010000001">
    <property type="protein sequence ID" value="EAK0467893.1"/>
    <property type="molecule type" value="Genomic_DNA"/>
</dbReference>